<keyword evidence="5" id="KW-0498">Mitosis</keyword>
<feature type="compositionally biased region" description="Basic residues" evidence="13">
    <location>
        <begin position="166"/>
        <end position="181"/>
    </location>
</feature>
<feature type="compositionally biased region" description="Acidic residues" evidence="13">
    <location>
        <begin position="117"/>
        <end position="126"/>
    </location>
</feature>
<accession>A0A8H7DKV8</accession>
<dbReference type="PIRSF" id="PIRSF005719">
    <property type="entry name" value="SMC"/>
    <property type="match status" value="1"/>
</dbReference>
<feature type="region of interest" description="Disordered" evidence="13">
    <location>
        <begin position="584"/>
        <end position="608"/>
    </location>
</feature>
<dbReference type="Gene3D" id="3.30.70.1620">
    <property type="match status" value="1"/>
</dbReference>
<dbReference type="SUPFAM" id="SSF52540">
    <property type="entry name" value="P-loop containing nucleoside triphosphate hydrolases"/>
    <property type="match status" value="1"/>
</dbReference>
<dbReference type="GO" id="GO:0005634">
    <property type="term" value="C:nucleus"/>
    <property type="evidence" value="ECO:0007669"/>
    <property type="project" value="UniProtKB-SubCell"/>
</dbReference>
<feature type="region of interest" description="Disordered" evidence="13">
    <location>
        <begin position="1217"/>
        <end position="1277"/>
    </location>
</feature>
<evidence type="ECO:0000313" key="16">
    <source>
        <dbReference type="Proteomes" id="UP000623467"/>
    </source>
</evidence>
<evidence type="ECO:0000256" key="6">
    <source>
        <dbReference type="ARBA" id="ARBA00022840"/>
    </source>
</evidence>
<dbReference type="Gene3D" id="3.40.50.300">
    <property type="entry name" value="P-loop containing nucleotide triphosphate hydrolases"/>
    <property type="match status" value="2"/>
</dbReference>
<dbReference type="Gene3D" id="1.10.287.1490">
    <property type="match status" value="1"/>
</dbReference>
<feature type="compositionally biased region" description="Basic and acidic residues" evidence="13">
    <location>
        <begin position="93"/>
        <end position="102"/>
    </location>
</feature>
<evidence type="ECO:0000256" key="11">
    <source>
        <dbReference type="PIRNR" id="PIRNR005719"/>
    </source>
</evidence>
<feature type="compositionally biased region" description="Basic residues" evidence="13">
    <location>
        <begin position="82"/>
        <end position="92"/>
    </location>
</feature>
<dbReference type="GO" id="GO:0005524">
    <property type="term" value="F:ATP binding"/>
    <property type="evidence" value="ECO:0007669"/>
    <property type="project" value="UniProtKB-KW"/>
</dbReference>
<evidence type="ECO:0000313" key="15">
    <source>
        <dbReference type="EMBL" id="KAF7376078.1"/>
    </source>
</evidence>
<protein>
    <recommendedName>
        <fullName evidence="11">Structural maintenance of chromosomes protein</fullName>
    </recommendedName>
</protein>
<feature type="coiled-coil region" evidence="12">
    <location>
        <begin position="679"/>
        <end position="755"/>
    </location>
</feature>
<evidence type="ECO:0000256" key="4">
    <source>
        <dbReference type="ARBA" id="ARBA00022741"/>
    </source>
</evidence>
<feature type="compositionally biased region" description="Acidic residues" evidence="13">
    <location>
        <begin position="147"/>
        <end position="161"/>
    </location>
</feature>
<keyword evidence="9 11" id="KW-0539">Nucleus</keyword>
<dbReference type="FunFam" id="3.40.50.300:FF:000481">
    <property type="entry name" value="Structural maintenance of chromosomes 4"/>
    <property type="match status" value="1"/>
</dbReference>
<keyword evidence="16" id="KW-1185">Reference proteome</keyword>
<evidence type="ECO:0000259" key="14">
    <source>
        <dbReference type="SMART" id="SM00968"/>
    </source>
</evidence>
<evidence type="ECO:0000256" key="9">
    <source>
        <dbReference type="ARBA" id="ARBA00023242"/>
    </source>
</evidence>
<proteinExistence type="inferred from homology"/>
<keyword evidence="7 12" id="KW-0175">Coiled coil</keyword>
<dbReference type="SUPFAM" id="SSF75553">
    <property type="entry name" value="Smc hinge domain"/>
    <property type="match status" value="1"/>
</dbReference>
<dbReference type="InterPro" id="IPR024704">
    <property type="entry name" value="SMC"/>
</dbReference>
<dbReference type="GO" id="GO:0016887">
    <property type="term" value="F:ATP hydrolysis activity"/>
    <property type="evidence" value="ECO:0007669"/>
    <property type="project" value="InterPro"/>
</dbReference>
<dbReference type="InterPro" id="IPR036277">
    <property type="entry name" value="SMC_hinge_sf"/>
</dbReference>
<comment type="subcellular location">
    <subcellularLocation>
        <location evidence="1 11">Nucleus</location>
    </subcellularLocation>
</comment>
<dbReference type="GO" id="GO:0051301">
    <property type="term" value="P:cell division"/>
    <property type="evidence" value="ECO:0007669"/>
    <property type="project" value="UniProtKB-KW"/>
</dbReference>
<dbReference type="FunFam" id="3.40.50.300:FF:000585">
    <property type="entry name" value="Structural maintenance of chromosomes 4"/>
    <property type="match status" value="1"/>
</dbReference>
<dbReference type="EMBL" id="JACAZH010000001">
    <property type="protein sequence ID" value="KAF7376078.1"/>
    <property type="molecule type" value="Genomic_DNA"/>
</dbReference>
<keyword evidence="4" id="KW-0547">Nucleotide-binding</keyword>
<feature type="coiled-coil region" evidence="12">
    <location>
        <begin position="948"/>
        <end position="1065"/>
    </location>
</feature>
<evidence type="ECO:0000256" key="12">
    <source>
        <dbReference type="SAM" id="Coils"/>
    </source>
</evidence>
<feature type="coiled-coil region" evidence="12">
    <location>
        <begin position="440"/>
        <end position="576"/>
    </location>
</feature>
<dbReference type="Pfam" id="PF06470">
    <property type="entry name" value="SMC_hinge"/>
    <property type="match status" value="1"/>
</dbReference>
<feature type="compositionally biased region" description="Acidic residues" evidence="13">
    <location>
        <begin position="50"/>
        <end position="64"/>
    </location>
</feature>
<reference evidence="15" key="1">
    <citation type="submission" date="2020-05" db="EMBL/GenBank/DDBJ databases">
        <title>Mycena genomes resolve the evolution of fungal bioluminescence.</title>
        <authorList>
            <person name="Tsai I.J."/>
        </authorList>
    </citation>
    <scope>NUCLEOTIDE SEQUENCE</scope>
    <source>
        <strain evidence="15">160909Yilan</strain>
    </source>
</reference>
<feature type="compositionally biased region" description="Polar residues" evidence="13">
    <location>
        <begin position="593"/>
        <end position="602"/>
    </location>
</feature>
<feature type="region of interest" description="Disordered" evidence="13">
    <location>
        <begin position="1"/>
        <end position="244"/>
    </location>
</feature>
<dbReference type="SMART" id="SM00968">
    <property type="entry name" value="SMC_hinge"/>
    <property type="match status" value="1"/>
</dbReference>
<feature type="compositionally biased region" description="Basic residues" evidence="13">
    <location>
        <begin position="131"/>
        <end position="142"/>
    </location>
</feature>
<feature type="coiled-coil region" evidence="12">
    <location>
        <begin position="1314"/>
        <end position="1351"/>
    </location>
</feature>
<keyword evidence="6" id="KW-0067">ATP-binding</keyword>
<dbReference type="SUPFAM" id="SSF57997">
    <property type="entry name" value="Tropomyosin"/>
    <property type="match status" value="1"/>
</dbReference>
<dbReference type="InterPro" id="IPR003395">
    <property type="entry name" value="RecF/RecN/SMC_N"/>
</dbReference>
<evidence type="ECO:0000256" key="2">
    <source>
        <dbReference type="ARBA" id="ARBA00006005"/>
    </source>
</evidence>
<dbReference type="GO" id="GO:0007076">
    <property type="term" value="P:mitotic chromosome condensation"/>
    <property type="evidence" value="ECO:0007669"/>
    <property type="project" value="TreeGrafter"/>
</dbReference>
<keyword evidence="8" id="KW-0226">DNA condensation</keyword>
<evidence type="ECO:0000256" key="7">
    <source>
        <dbReference type="ARBA" id="ARBA00023054"/>
    </source>
</evidence>
<dbReference type="InterPro" id="IPR027417">
    <property type="entry name" value="P-loop_NTPase"/>
</dbReference>
<evidence type="ECO:0000256" key="10">
    <source>
        <dbReference type="ARBA" id="ARBA00023306"/>
    </source>
</evidence>
<keyword evidence="3" id="KW-0132">Cell division</keyword>
<evidence type="ECO:0000256" key="3">
    <source>
        <dbReference type="ARBA" id="ARBA00022618"/>
    </source>
</evidence>
<dbReference type="PANTHER" id="PTHR18937">
    <property type="entry name" value="STRUCTURAL MAINTENANCE OF CHROMOSOMES SMC FAMILY MEMBER"/>
    <property type="match status" value="1"/>
</dbReference>
<keyword evidence="10" id="KW-0131">Cell cycle</keyword>
<dbReference type="OrthoDB" id="5575062at2759"/>
<dbReference type="InterPro" id="IPR010935">
    <property type="entry name" value="SMC_hinge"/>
</dbReference>
<evidence type="ECO:0000256" key="8">
    <source>
        <dbReference type="ARBA" id="ARBA00023067"/>
    </source>
</evidence>
<evidence type="ECO:0000256" key="1">
    <source>
        <dbReference type="ARBA" id="ARBA00004123"/>
    </source>
</evidence>
<comment type="similarity">
    <text evidence="2">Belongs to the SMC family. SMC4 subfamily.</text>
</comment>
<feature type="domain" description="SMC hinge" evidence="14">
    <location>
        <begin position="786"/>
        <end position="899"/>
    </location>
</feature>
<dbReference type="Pfam" id="PF02463">
    <property type="entry name" value="SMC_N"/>
    <property type="match status" value="1"/>
</dbReference>
<feature type="compositionally biased region" description="Basic and acidic residues" evidence="13">
    <location>
        <begin position="26"/>
        <end position="37"/>
    </location>
</feature>
<dbReference type="GO" id="GO:0000796">
    <property type="term" value="C:condensin complex"/>
    <property type="evidence" value="ECO:0007669"/>
    <property type="project" value="TreeGrafter"/>
</dbReference>
<gene>
    <name evidence="15" type="ORF">MSAN_00022600</name>
</gene>
<comment type="caution">
    <text evidence="15">The sequence shown here is derived from an EMBL/GenBank/DDBJ whole genome shotgun (WGS) entry which is preliminary data.</text>
</comment>
<evidence type="ECO:0000256" key="13">
    <source>
        <dbReference type="SAM" id="MobiDB-lite"/>
    </source>
</evidence>
<sequence>MPPRRSSRSTRASLEPQAEPVPAKRKREDPHEKENLSKSKSRSKVKDLEEIPESDVDNGEEQEDSPPPVKKPQSDEEEFQPKSRKAPGKGRAVKKEEEDARQTRRGKRVVSSKSMAESEDEANSDDEGAKPKTKRAAPKSRRTAPISDEEDSDQAGSDFEDDKPAPKAKGRRSSTKPKPKPKATAAKSKSRASVVPSQPDADEASVPAAPAPVPIQEEDEEEEGPLIFNPPPMPTPSQLAQPVVEEPTGPKSRLVIHKLVLVNFKSYAGRQEIGPFHKSFSAIVGPNGSGKSNTIDALLFVFGYRASKMRQGKLSELIHNSARYPDLEECSVEVHFREIVDLPGPDAFEVVPGSQLVVTRTATQSNTSRYTINRRASNFTEVQTLLKGRGIDLDHKRFLILQGEVESIAQMKPKGSTEHEDGVLEYLEDIIGTSSYVEPISAAMAQIEVLQEERASKMQRLRIVEKEKDALEEKKREAESYLKLKNEKVRAESRLWQWYLWQAFQSEEQSLRKVNQYEKELEAEQEKYKDDEAHIELLRADYEGREKTYQEVQDVAAAAAQELAHHEKQEVELKERRKHISAKAKKLKKSLTEDTNAQTKAQHTVEDSVEKMEKEKGKLESFEASLIQEEKVLESIRDSLKDKTQVFHDQIEVKQKDLQPWTGKINAKKSEIVVATGERDALAKKAKAAQDAIEEASNNLEQLRADQTSKLAQQENCRSEKKVQQAGIANAEKRLKDAQNELQESRNKAGSCRQKVSEARNSLAENKSQNKVVDGLTRFKNAGRITGFHGRLGNLGTIPDKYDVAISTACPGLHHMVVDKVEQAQSCIQHLRDQNLGRATFTVLDKLRTDGMEQISTPENVPRLFDLVQPKEERFAKAFYKALGNTLVANDMDQANRIAFGGPRRWRVVTLAGQLIETTGAMSGGGNQPARGAMSSKFAPEAVRPEVLRALEQDLADAEKRLQKATTEEQEAAMELDRLKKAVPTTETAFQKLGLDIENGKRRISEAEKRISDLKTQNKPNTGDAARVAKLNTEIQNSEAELEELQEKASKIERAIQELEKKILDIGGSKLLTQKSKVDANDEITKAEVAKAKADKDLVKLAKAIKTNSAAIQEVDVELDELDGQIVELAEFIASHQANVQAAKAAAENSKDDLEALRATLDKKEEEIQVFKQKEASASVELKQKLAEANQAAKDATATLEHWRDQLETLTLEEIEARRRREEANGVEQPPESMEVTPRADEIKAEDEEQEQRPKADDEEQEQRPKRTRARTPSSELHTYSADELAKFKKREMIADVELLDEKLKKMRPNLEVLAEYKEREKQFFERAKDLEITTKQRDAEKQKYDNLRKRRLDEFMAGFSLISLKLKEMYQMITLGGNAELELVDSMDPFSEGIIFSVMPPKKSWKNISNLSGGEKTLSSLALVFALHVFKPTPLYFMDEIDAALDFRNVSIVANYIKDRTKNAQFIIISLRNDMFELSHRLIGIYKTANATQSISIDNHALQSNAPASIPVRA</sequence>
<dbReference type="Proteomes" id="UP000623467">
    <property type="component" value="Unassembled WGS sequence"/>
</dbReference>
<evidence type="ECO:0000256" key="5">
    <source>
        <dbReference type="ARBA" id="ARBA00022776"/>
    </source>
</evidence>
<name>A0A8H7DKV8_9AGAR</name>
<organism evidence="15 16">
    <name type="scientific">Mycena sanguinolenta</name>
    <dbReference type="NCBI Taxonomy" id="230812"/>
    <lineage>
        <taxon>Eukaryota</taxon>
        <taxon>Fungi</taxon>
        <taxon>Dikarya</taxon>
        <taxon>Basidiomycota</taxon>
        <taxon>Agaricomycotina</taxon>
        <taxon>Agaricomycetes</taxon>
        <taxon>Agaricomycetidae</taxon>
        <taxon>Agaricales</taxon>
        <taxon>Marasmiineae</taxon>
        <taxon>Mycenaceae</taxon>
        <taxon>Mycena</taxon>
    </lineage>
</organism>
<dbReference type="PANTHER" id="PTHR18937:SF172">
    <property type="entry name" value="STRUCTURAL MAINTENANCE OF CHROMOSOMES PROTEIN"/>
    <property type="match status" value="1"/>
</dbReference>
<dbReference type="Gene3D" id="1.20.1060.20">
    <property type="match status" value="1"/>
</dbReference>
<feature type="compositionally biased region" description="Low complexity" evidence="13">
    <location>
        <begin position="182"/>
        <end position="208"/>
    </location>
</feature>